<dbReference type="Proteomes" id="UP001054837">
    <property type="component" value="Unassembled WGS sequence"/>
</dbReference>
<evidence type="ECO:0000313" key="1">
    <source>
        <dbReference type="EMBL" id="GIY12494.1"/>
    </source>
</evidence>
<comment type="caution">
    <text evidence="1">The sequence shown here is derived from an EMBL/GenBank/DDBJ whole genome shotgun (WGS) entry which is preliminary data.</text>
</comment>
<dbReference type="AlphaFoldDB" id="A0AAV4QUJ8"/>
<organism evidence="1 2">
    <name type="scientific">Caerostris darwini</name>
    <dbReference type="NCBI Taxonomy" id="1538125"/>
    <lineage>
        <taxon>Eukaryota</taxon>
        <taxon>Metazoa</taxon>
        <taxon>Ecdysozoa</taxon>
        <taxon>Arthropoda</taxon>
        <taxon>Chelicerata</taxon>
        <taxon>Arachnida</taxon>
        <taxon>Araneae</taxon>
        <taxon>Araneomorphae</taxon>
        <taxon>Entelegynae</taxon>
        <taxon>Araneoidea</taxon>
        <taxon>Araneidae</taxon>
        <taxon>Caerostris</taxon>
    </lineage>
</organism>
<dbReference type="EMBL" id="BPLQ01005058">
    <property type="protein sequence ID" value="GIY12494.1"/>
    <property type="molecule type" value="Genomic_DNA"/>
</dbReference>
<name>A0AAV4QUJ8_9ARAC</name>
<accession>A0AAV4QUJ8</accession>
<sequence length="157" mass="17925">MAAACHTSVISRSSCDAALKRHGEIPSDDIDSDINNTDEHVSESSYKELLFTNLWTLNAFRVPSKRSLRGVIGPVLPPAPFLLKSVVTLTIWHVRWEQRKRLLCLLTSFQNGRRSSDTLLILASFVSGKKKKRNALFRIKNCKKKTVLKEYYFRMVT</sequence>
<protein>
    <submittedName>
        <fullName evidence="1">Uncharacterized protein</fullName>
    </submittedName>
</protein>
<proteinExistence type="predicted"/>
<reference evidence="1 2" key="1">
    <citation type="submission" date="2021-06" db="EMBL/GenBank/DDBJ databases">
        <title>Caerostris darwini draft genome.</title>
        <authorList>
            <person name="Kono N."/>
            <person name="Arakawa K."/>
        </authorList>
    </citation>
    <scope>NUCLEOTIDE SEQUENCE [LARGE SCALE GENOMIC DNA]</scope>
</reference>
<keyword evidence="2" id="KW-1185">Reference proteome</keyword>
<gene>
    <name evidence="1" type="ORF">CDAR_189481</name>
</gene>
<evidence type="ECO:0000313" key="2">
    <source>
        <dbReference type="Proteomes" id="UP001054837"/>
    </source>
</evidence>